<name>A0A1I1NUT3_9BACT</name>
<feature type="compositionally biased region" description="Basic and acidic residues" evidence="1">
    <location>
        <begin position="88"/>
        <end position="110"/>
    </location>
</feature>
<accession>A0A1I1NUT3</accession>
<gene>
    <name evidence="3" type="ORF">SAMN05421780_1203</name>
</gene>
<feature type="region of interest" description="Disordered" evidence="1">
    <location>
        <begin position="88"/>
        <end position="114"/>
    </location>
</feature>
<feature type="signal peptide" evidence="2">
    <location>
        <begin position="1"/>
        <end position="21"/>
    </location>
</feature>
<dbReference type="Proteomes" id="UP000199514">
    <property type="component" value="Unassembled WGS sequence"/>
</dbReference>
<organism evidence="3 4">
    <name type="scientific">Flexibacter flexilis DSM 6793</name>
    <dbReference type="NCBI Taxonomy" id="927664"/>
    <lineage>
        <taxon>Bacteria</taxon>
        <taxon>Pseudomonadati</taxon>
        <taxon>Bacteroidota</taxon>
        <taxon>Cytophagia</taxon>
        <taxon>Cytophagales</taxon>
        <taxon>Flexibacteraceae</taxon>
        <taxon>Flexibacter</taxon>
    </lineage>
</organism>
<evidence type="ECO:0000256" key="2">
    <source>
        <dbReference type="SAM" id="SignalP"/>
    </source>
</evidence>
<reference evidence="3 4" key="1">
    <citation type="submission" date="2016-10" db="EMBL/GenBank/DDBJ databases">
        <authorList>
            <person name="de Groot N.N."/>
        </authorList>
    </citation>
    <scope>NUCLEOTIDE SEQUENCE [LARGE SCALE GENOMIC DNA]</scope>
    <source>
        <strain evidence="3 4">DSM 6793</strain>
    </source>
</reference>
<evidence type="ECO:0008006" key="5">
    <source>
        <dbReference type="Google" id="ProtNLM"/>
    </source>
</evidence>
<dbReference type="AlphaFoldDB" id="A0A1I1NUT3"/>
<dbReference type="STRING" id="927664.SAMN05421780_1203"/>
<evidence type="ECO:0000313" key="3">
    <source>
        <dbReference type="EMBL" id="SFD01195.1"/>
    </source>
</evidence>
<proteinExistence type="predicted"/>
<evidence type="ECO:0000313" key="4">
    <source>
        <dbReference type="Proteomes" id="UP000199514"/>
    </source>
</evidence>
<protein>
    <recommendedName>
        <fullName evidence="5">Colicin import membrane protein</fullName>
    </recommendedName>
</protein>
<dbReference type="RefSeq" id="WP_143084041.1">
    <property type="nucleotide sequence ID" value="NZ_FOLE01000020.1"/>
</dbReference>
<feature type="chain" id="PRO_5011663975" description="Colicin import membrane protein" evidence="2">
    <location>
        <begin position="22"/>
        <end position="134"/>
    </location>
</feature>
<keyword evidence="4" id="KW-1185">Reference proteome</keyword>
<sequence length="134" mass="13899">MKAHFIILLAVFALMGTAALGQTNSNTAAPVIASNAPQKGENTALAGKSPHKNIVFAKLDSLVAVSKAKAAASAKQAELSARQAETSEKELALTKEESQATAKQAEKSAKQAEISAKQAKIAQEIATQLTKVSK</sequence>
<dbReference type="EMBL" id="FOLE01000020">
    <property type="protein sequence ID" value="SFD01195.1"/>
    <property type="molecule type" value="Genomic_DNA"/>
</dbReference>
<keyword evidence="2" id="KW-0732">Signal</keyword>
<evidence type="ECO:0000256" key="1">
    <source>
        <dbReference type="SAM" id="MobiDB-lite"/>
    </source>
</evidence>